<sequence>MINVLRALQLVPQLVWRARKDTTLIQRHALTVLLSVLPAVVRVQTIVRPAKQDTTYMEQRALHVLVHVPLHNVLMDVLPAVQIVYAQPA</sequence>
<name>A0AAD9JK93_RIDPI</name>
<gene>
    <name evidence="1" type="ORF">NP493_2214g00000</name>
</gene>
<reference evidence="1" key="1">
    <citation type="journal article" date="2023" name="Mol. Biol. Evol.">
        <title>Third-Generation Sequencing Reveals the Adaptive Role of the Epigenome in Three Deep-Sea Polychaetes.</title>
        <authorList>
            <person name="Perez M."/>
            <person name="Aroh O."/>
            <person name="Sun Y."/>
            <person name="Lan Y."/>
            <person name="Juniper S.K."/>
            <person name="Young C.R."/>
            <person name="Angers B."/>
            <person name="Qian P.Y."/>
        </authorList>
    </citation>
    <scope>NUCLEOTIDE SEQUENCE</scope>
    <source>
        <strain evidence="1">R07B-5</strain>
    </source>
</reference>
<evidence type="ECO:0000313" key="2">
    <source>
        <dbReference type="Proteomes" id="UP001209878"/>
    </source>
</evidence>
<organism evidence="1 2">
    <name type="scientific">Ridgeia piscesae</name>
    <name type="common">Tubeworm</name>
    <dbReference type="NCBI Taxonomy" id="27915"/>
    <lineage>
        <taxon>Eukaryota</taxon>
        <taxon>Metazoa</taxon>
        <taxon>Spiralia</taxon>
        <taxon>Lophotrochozoa</taxon>
        <taxon>Annelida</taxon>
        <taxon>Polychaeta</taxon>
        <taxon>Sedentaria</taxon>
        <taxon>Canalipalpata</taxon>
        <taxon>Sabellida</taxon>
        <taxon>Siboglinidae</taxon>
        <taxon>Ridgeia</taxon>
    </lineage>
</organism>
<protein>
    <submittedName>
        <fullName evidence="1">Uncharacterized protein</fullName>
    </submittedName>
</protein>
<dbReference type="AlphaFoldDB" id="A0AAD9JK93"/>
<dbReference type="EMBL" id="JAODUO010002210">
    <property type="protein sequence ID" value="KAK2154202.1"/>
    <property type="molecule type" value="Genomic_DNA"/>
</dbReference>
<comment type="caution">
    <text evidence="1">The sequence shown here is derived from an EMBL/GenBank/DDBJ whole genome shotgun (WGS) entry which is preliminary data.</text>
</comment>
<proteinExistence type="predicted"/>
<evidence type="ECO:0000313" key="1">
    <source>
        <dbReference type="EMBL" id="KAK2154202.1"/>
    </source>
</evidence>
<keyword evidence="2" id="KW-1185">Reference proteome</keyword>
<dbReference type="Proteomes" id="UP001209878">
    <property type="component" value="Unassembled WGS sequence"/>
</dbReference>
<accession>A0AAD9JK93</accession>